<dbReference type="EMBL" id="ML978981">
    <property type="protein sequence ID" value="KAF1925862.1"/>
    <property type="molecule type" value="Genomic_DNA"/>
</dbReference>
<keyword evidence="3" id="KW-1185">Reference proteome</keyword>
<evidence type="ECO:0000313" key="2">
    <source>
        <dbReference type="EMBL" id="KAF1925862.1"/>
    </source>
</evidence>
<dbReference type="Proteomes" id="UP000800082">
    <property type="component" value="Unassembled WGS sequence"/>
</dbReference>
<keyword evidence="1" id="KW-1133">Transmembrane helix</keyword>
<evidence type="ECO:0000313" key="3">
    <source>
        <dbReference type="Proteomes" id="UP000800082"/>
    </source>
</evidence>
<feature type="transmembrane region" description="Helical" evidence="1">
    <location>
        <begin position="29"/>
        <end position="53"/>
    </location>
</feature>
<dbReference type="GeneID" id="54355875"/>
<organism evidence="2 3">
    <name type="scientific">Didymella exigua CBS 183.55</name>
    <dbReference type="NCBI Taxonomy" id="1150837"/>
    <lineage>
        <taxon>Eukaryota</taxon>
        <taxon>Fungi</taxon>
        <taxon>Dikarya</taxon>
        <taxon>Ascomycota</taxon>
        <taxon>Pezizomycotina</taxon>
        <taxon>Dothideomycetes</taxon>
        <taxon>Pleosporomycetidae</taxon>
        <taxon>Pleosporales</taxon>
        <taxon>Pleosporineae</taxon>
        <taxon>Didymellaceae</taxon>
        <taxon>Didymella</taxon>
    </lineage>
</organism>
<dbReference type="OrthoDB" id="3772759at2759"/>
<name>A0A6A5RDW2_9PLEO</name>
<feature type="transmembrane region" description="Helical" evidence="1">
    <location>
        <begin position="73"/>
        <end position="90"/>
    </location>
</feature>
<proteinExistence type="predicted"/>
<reference evidence="2" key="1">
    <citation type="journal article" date="2020" name="Stud. Mycol.">
        <title>101 Dothideomycetes genomes: a test case for predicting lifestyles and emergence of pathogens.</title>
        <authorList>
            <person name="Haridas S."/>
            <person name="Albert R."/>
            <person name="Binder M."/>
            <person name="Bloem J."/>
            <person name="Labutti K."/>
            <person name="Salamov A."/>
            <person name="Andreopoulos B."/>
            <person name="Baker S."/>
            <person name="Barry K."/>
            <person name="Bills G."/>
            <person name="Bluhm B."/>
            <person name="Cannon C."/>
            <person name="Castanera R."/>
            <person name="Culley D."/>
            <person name="Daum C."/>
            <person name="Ezra D."/>
            <person name="Gonzalez J."/>
            <person name="Henrissat B."/>
            <person name="Kuo A."/>
            <person name="Liang C."/>
            <person name="Lipzen A."/>
            <person name="Lutzoni F."/>
            <person name="Magnuson J."/>
            <person name="Mondo S."/>
            <person name="Nolan M."/>
            <person name="Ohm R."/>
            <person name="Pangilinan J."/>
            <person name="Park H.-J."/>
            <person name="Ramirez L."/>
            <person name="Alfaro M."/>
            <person name="Sun H."/>
            <person name="Tritt A."/>
            <person name="Yoshinaga Y."/>
            <person name="Zwiers L.-H."/>
            <person name="Turgeon B."/>
            <person name="Goodwin S."/>
            <person name="Spatafora J."/>
            <person name="Crous P."/>
            <person name="Grigoriev I."/>
        </authorList>
    </citation>
    <scope>NUCLEOTIDE SEQUENCE</scope>
    <source>
        <strain evidence="2">CBS 183.55</strain>
    </source>
</reference>
<evidence type="ECO:0000256" key="1">
    <source>
        <dbReference type="SAM" id="Phobius"/>
    </source>
</evidence>
<dbReference type="AlphaFoldDB" id="A0A6A5RDW2"/>
<protein>
    <submittedName>
        <fullName evidence="2">Uncharacterized protein</fullName>
    </submittedName>
</protein>
<accession>A0A6A5RDW2</accession>
<dbReference type="RefSeq" id="XP_033446114.1">
    <property type="nucleotide sequence ID" value="XM_033598208.1"/>
</dbReference>
<keyword evidence="1" id="KW-0472">Membrane</keyword>
<keyword evidence="1" id="KW-0812">Transmembrane</keyword>
<sequence>MFDIMAALWPRPCLVARMIWPEKHRLNMWLCYTGMVLAIVGTVDETIVAMYLYGINFAGWPSAAQWTTPISHVLFVIGQGSSSKIMFALGRKHRKQLKQLRVAEEDAESAANSEEDSFTERV</sequence>
<gene>
    <name evidence="2" type="ORF">M421DRAFT_94482</name>
</gene>